<sequence>MPIKFDSIPCPFQGPGKENPAFIGGYDLIRPTDNPTDPDYWITSGTTEVYDAAYDNGAGGMIRFEDRLQISKGAVGGCEAAVTLDVKAKPLVFSYYPPHSLDVIFVLDVTSSMMSGSSRKMVLAKRALIQTINMLWQSNKDTAVTIVPYARDAFVPLPGGGLAYNYLGTFFTWRRSTTTGHMIGQILGYRNNAYVNTTDIPTYMEQSAPMAENIQQSLYNFYNYYKIQYSDIYNSDGSAKPDTILQNYLNTIYASDPSKYTGNFIEAVASGTPLTSAQLPYSMNDTGYENNTILDNLIWAIPYGEDTNTEAGLKESYTLLHTPGFAQSDDIYRRAVILITDGQANRSINPEYAGTYAVQTSVNDDFVPDIPGGLWKYFLYLQQTVPTLIGEINNRSATNEELIIAMQRAYEIGRRIKDPSDGNASLFVLGIEIDAQTPGPYTRQDVIDIMSTIASTGTYLRQAVEQGAPSPIIEELERIIQFMLVVSGGISATIHDVINTALFEYVPDSIRITGEQDGIKLKSVNEPEITDPADPGYTAYVKPALLPDVGNANVSNGVITVVLGQIPFPPMSPESEIILHLSYQIRNKGAAHGDHLHTDNDGETYVSFIEPNHLTASTPDLSYDNEPRTLFFPTPIVACDSDFTVEKFVGASPDNIIFKTTQISVCQQAYYRVVVTNYTDAPLVFPLLYDSHGARTIEQAVADAGRRILAQNFTVAARDSLEFTFQYPITCEDTSISDFAVLETEGRRLYDQAGVLVQEGFGSYTVQYLDHCTGCRIHPDKLVEPVSLCADISVISEIIQIPCYCFLCARPERLSLCDGQNIIKIYYTPCQPKGCKKCCCMK</sequence>
<name>A0ABS6K7L9_9FIRM</name>
<dbReference type="Proteomes" id="UP001314681">
    <property type="component" value="Unassembled WGS sequence"/>
</dbReference>
<evidence type="ECO:0000313" key="2">
    <source>
        <dbReference type="Proteomes" id="UP001314681"/>
    </source>
</evidence>
<evidence type="ECO:0000313" key="1">
    <source>
        <dbReference type="EMBL" id="MBU9726492.1"/>
    </source>
</evidence>
<accession>A0ABS6K7L9</accession>
<reference evidence="1 2" key="1">
    <citation type="submission" date="2021-06" db="EMBL/GenBank/DDBJ databases">
        <title>Description of novel taxa of the family Lachnospiraceae.</title>
        <authorList>
            <person name="Chaplin A.V."/>
            <person name="Sokolova S.R."/>
            <person name="Pikina A.P."/>
            <person name="Korzhanova M."/>
            <person name="Belova V."/>
            <person name="Korostin D."/>
            <person name="Efimov B.A."/>
        </authorList>
    </citation>
    <scope>NUCLEOTIDE SEQUENCE [LARGE SCALE GENOMIC DNA]</scope>
    <source>
        <strain evidence="1 2">ASD4241</strain>
    </source>
</reference>
<comment type="caution">
    <text evidence="1">The sequence shown here is derived from an EMBL/GenBank/DDBJ whole genome shotgun (WGS) entry which is preliminary data.</text>
</comment>
<dbReference type="SUPFAM" id="SSF53300">
    <property type="entry name" value="vWA-like"/>
    <property type="match status" value="1"/>
</dbReference>
<evidence type="ECO:0008006" key="3">
    <source>
        <dbReference type="Google" id="ProtNLM"/>
    </source>
</evidence>
<dbReference type="EMBL" id="JAHQCX010000006">
    <property type="protein sequence ID" value="MBU9726492.1"/>
    <property type="molecule type" value="Genomic_DNA"/>
</dbReference>
<gene>
    <name evidence="1" type="ORF">KTH90_10755</name>
</gene>
<organism evidence="1 2">
    <name type="scientific">Diplocloster modestus</name>
    <dbReference type="NCBI Taxonomy" id="2850322"/>
    <lineage>
        <taxon>Bacteria</taxon>
        <taxon>Bacillati</taxon>
        <taxon>Bacillota</taxon>
        <taxon>Clostridia</taxon>
        <taxon>Lachnospirales</taxon>
        <taxon>Lachnospiraceae</taxon>
        <taxon>Diplocloster</taxon>
    </lineage>
</organism>
<proteinExistence type="predicted"/>
<dbReference type="Gene3D" id="3.40.50.410">
    <property type="entry name" value="von Willebrand factor, type A domain"/>
    <property type="match status" value="1"/>
</dbReference>
<keyword evidence="2" id="KW-1185">Reference proteome</keyword>
<protein>
    <recommendedName>
        <fullName evidence="3">VWFA domain-containing protein</fullName>
    </recommendedName>
</protein>
<dbReference type="InterPro" id="IPR036465">
    <property type="entry name" value="vWFA_dom_sf"/>
</dbReference>
<dbReference type="RefSeq" id="WP_238726785.1">
    <property type="nucleotide sequence ID" value="NZ_JAHQCX010000006.1"/>
</dbReference>